<dbReference type="RefSeq" id="WP_006779246.1">
    <property type="nucleotide sequence ID" value="NZ_CP040506.1"/>
</dbReference>
<proteinExistence type="predicted"/>
<keyword evidence="1" id="KW-0472">Membrane</keyword>
<evidence type="ECO:0000256" key="1">
    <source>
        <dbReference type="SAM" id="Phobius"/>
    </source>
</evidence>
<evidence type="ECO:0000313" key="3">
    <source>
        <dbReference type="Proteomes" id="UP000005384"/>
    </source>
</evidence>
<name>G5ICS6_9FIRM</name>
<organism evidence="2 3">
    <name type="scientific">Hungatella hathewayi WAL-18680</name>
    <dbReference type="NCBI Taxonomy" id="742737"/>
    <lineage>
        <taxon>Bacteria</taxon>
        <taxon>Bacillati</taxon>
        <taxon>Bacillota</taxon>
        <taxon>Clostridia</taxon>
        <taxon>Lachnospirales</taxon>
        <taxon>Lachnospiraceae</taxon>
        <taxon>Hungatella</taxon>
    </lineage>
</organism>
<protein>
    <submittedName>
        <fullName evidence="2">Uncharacterized protein</fullName>
    </submittedName>
</protein>
<keyword evidence="1" id="KW-1133">Transmembrane helix</keyword>
<reference evidence="2 3" key="1">
    <citation type="submission" date="2011-08" db="EMBL/GenBank/DDBJ databases">
        <title>The Genome Sequence of Clostridium hathewayi WAL-18680.</title>
        <authorList>
            <consortium name="The Broad Institute Genome Sequencing Platform"/>
            <person name="Earl A."/>
            <person name="Ward D."/>
            <person name="Feldgarden M."/>
            <person name="Gevers D."/>
            <person name="Finegold S.M."/>
            <person name="Summanen P.H."/>
            <person name="Molitoris D.R."/>
            <person name="Song M."/>
            <person name="Daigneault M."/>
            <person name="Allen-Vercoe E."/>
            <person name="Young S.K."/>
            <person name="Zeng Q."/>
            <person name="Gargeya S."/>
            <person name="Fitzgerald M."/>
            <person name="Haas B."/>
            <person name="Abouelleil A."/>
            <person name="Alvarado L."/>
            <person name="Arachchi H.M."/>
            <person name="Berlin A."/>
            <person name="Brown A."/>
            <person name="Chapman S.B."/>
            <person name="Chen Z."/>
            <person name="Dunbar C."/>
            <person name="Freedman E."/>
            <person name="Gearin G."/>
            <person name="Gellesch M."/>
            <person name="Goldberg J."/>
            <person name="Griggs A."/>
            <person name="Gujja S."/>
            <person name="Heiman D."/>
            <person name="Howarth C."/>
            <person name="Larson L."/>
            <person name="Lui A."/>
            <person name="MacDonald P.J.P."/>
            <person name="Montmayeur A."/>
            <person name="Murphy C."/>
            <person name="Neiman D."/>
            <person name="Pearson M."/>
            <person name="Priest M."/>
            <person name="Roberts A."/>
            <person name="Saif S."/>
            <person name="Shea T."/>
            <person name="Shenoy N."/>
            <person name="Sisk P."/>
            <person name="Stolte C."/>
            <person name="Sykes S."/>
            <person name="Wortman J."/>
            <person name="Nusbaum C."/>
            <person name="Birren B."/>
        </authorList>
    </citation>
    <scope>NUCLEOTIDE SEQUENCE [LARGE SCALE GENOMIC DNA]</scope>
    <source>
        <strain evidence="2 3">WAL-18680</strain>
    </source>
</reference>
<keyword evidence="1" id="KW-0812">Transmembrane</keyword>
<gene>
    <name evidence="2" type="ORF">HMPREF9473_01261</name>
</gene>
<keyword evidence="3" id="KW-1185">Reference proteome</keyword>
<dbReference type="OrthoDB" id="1655097at2"/>
<dbReference type="EMBL" id="ADLN01000012">
    <property type="protein sequence ID" value="EHI60697.1"/>
    <property type="molecule type" value="Genomic_DNA"/>
</dbReference>
<dbReference type="PATRIC" id="fig|742737.3.peg.1270"/>
<sequence>MNRRPASSAFLLEMLWVCGFFALASCIFVMAFVKADTMSRGARNLNQAVTAAETALEDTFAGYHNHDQSMAGIKDVDTKTIYYDRNWHVTEDTSSNAKSVPEDAAFSIIVTSQPNGNLLEVTAEVFSISGEPIYTLKGAHYVPLS</sequence>
<dbReference type="PROSITE" id="PS51257">
    <property type="entry name" value="PROKAR_LIPOPROTEIN"/>
    <property type="match status" value="1"/>
</dbReference>
<dbReference type="Proteomes" id="UP000005384">
    <property type="component" value="Unassembled WGS sequence"/>
</dbReference>
<evidence type="ECO:0000313" key="2">
    <source>
        <dbReference type="EMBL" id="EHI60697.1"/>
    </source>
</evidence>
<dbReference type="HOGENOM" id="CLU_1784231_0_0_9"/>
<dbReference type="AlphaFoldDB" id="G5ICS6"/>
<accession>G5ICS6</accession>
<feature type="transmembrane region" description="Helical" evidence="1">
    <location>
        <begin position="14"/>
        <end position="33"/>
    </location>
</feature>
<comment type="caution">
    <text evidence="2">The sequence shown here is derived from an EMBL/GenBank/DDBJ whole genome shotgun (WGS) entry which is preliminary data.</text>
</comment>